<organism evidence="9 10">
    <name type="scientific">Pandoraea apista</name>
    <dbReference type="NCBI Taxonomy" id="93218"/>
    <lineage>
        <taxon>Bacteria</taxon>
        <taxon>Pseudomonadati</taxon>
        <taxon>Pseudomonadota</taxon>
        <taxon>Betaproteobacteria</taxon>
        <taxon>Burkholderiales</taxon>
        <taxon>Burkholderiaceae</taxon>
        <taxon>Pandoraea</taxon>
    </lineage>
</organism>
<evidence type="ECO:0000256" key="3">
    <source>
        <dbReference type="ARBA" id="ARBA00022679"/>
    </source>
</evidence>
<keyword evidence="4" id="KW-0732">Signal</keyword>
<reference evidence="9 10" key="1">
    <citation type="submission" date="2019-08" db="EMBL/GenBank/DDBJ databases">
        <authorList>
            <person name="Peeters C."/>
        </authorList>
    </citation>
    <scope>NUCLEOTIDE SEQUENCE [LARGE SCALE GENOMIC DNA]</scope>
    <source>
        <strain evidence="9 10">LMG 18089</strain>
    </source>
</reference>
<keyword evidence="6" id="KW-0016">Alginate biosynthesis</keyword>
<dbReference type="GO" id="GO:0042597">
    <property type="term" value="C:periplasmic space"/>
    <property type="evidence" value="ECO:0007669"/>
    <property type="project" value="UniProtKB-SubCell"/>
</dbReference>
<dbReference type="EMBL" id="CABPSX010000008">
    <property type="protein sequence ID" value="VVG72856.1"/>
    <property type="molecule type" value="Genomic_DNA"/>
</dbReference>
<gene>
    <name evidence="9" type="ORF">PAP18089_03859</name>
</gene>
<dbReference type="InterPro" id="IPR031811">
    <property type="entry name" value="ALGX/ALGJ_SGNH-like"/>
</dbReference>
<dbReference type="InterPro" id="IPR036514">
    <property type="entry name" value="SGNH_hydro_sf"/>
</dbReference>
<dbReference type="Pfam" id="PF16822">
    <property type="entry name" value="ALGX"/>
    <property type="match status" value="1"/>
</dbReference>
<keyword evidence="7" id="KW-0472">Membrane</keyword>
<name>A0A5E5P855_9BURK</name>
<evidence type="ECO:0000256" key="4">
    <source>
        <dbReference type="ARBA" id="ARBA00022729"/>
    </source>
</evidence>
<evidence type="ECO:0000313" key="9">
    <source>
        <dbReference type="EMBL" id="VVG72856.1"/>
    </source>
</evidence>
<dbReference type="Gene3D" id="3.40.50.1110">
    <property type="entry name" value="SGNH hydrolase"/>
    <property type="match status" value="1"/>
</dbReference>
<feature type="transmembrane region" description="Helical" evidence="7">
    <location>
        <begin position="14"/>
        <end position="35"/>
    </location>
</feature>
<dbReference type="Proteomes" id="UP000364291">
    <property type="component" value="Unassembled WGS sequence"/>
</dbReference>
<comment type="pathway">
    <text evidence="2">Glycan biosynthesis; alginate biosynthesis.</text>
</comment>
<keyword evidence="9" id="KW-0131">Cell cycle</keyword>
<evidence type="ECO:0000256" key="5">
    <source>
        <dbReference type="ARBA" id="ARBA00022764"/>
    </source>
</evidence>
<evidence type="ECO:0000313" key="10">
    <source>
        <dbReference type="Proteomes" id="UP000364291"/>
    </source>
</evidence>
<evidence type="ECO:0000256" key="2">
    <source>
        <dbReference type="ARBA" id="ARBA00005182"/>
    </source>
</evidence>
<keyword evidence="7" id="KW-0812">Transmembrane</keyword>
<keyword evidence="7" id="KW-1133">Transmembrane helix</keyword>
<dbReference type="GO" id="GO:0042121">
    <property type="term" value="P:alginic acid biosynthetic process"/>
    <property type="evidence" value="ECO:0007669"/>
    <property type="project" value="UniProtKB-UniPathway"/>
</dbReference>
<dbReference type="AlphaFoldDB" id="A0A5E5P855"/>
<evidence type="ECO:0000259" key="8">
    <source>
        <dbReference type="Pfam" id="PF16822"/>
    </source>
</evidence>
<dbReference type="UniPathway" id="UPA00286"/>
<evidence type="ECO:0000256" key="6">
    <source>
        <dbReference type="ARBA" id="ARBA00022841"/>
    </source>
</evidence>
<evidence type="ECO:0000256" key="7">
    <source>
        <dbReference type="SAM" id="Phobius"/>
    </source>
</evidence>
<proteinExistence type="predicted"/>
<feature type="domain" description="AlgX/AlgJ SGNH hydrolase-like" evidence="8">
    <location>
        <begin position="89"/>
        <end position="347"/>
    </location>
</feature>
<dbReference type="GO" id="GO:0016740">
    <property type="term" value="F:transferase activity"/>
    <property type="evidence" value="ECO:0007669"/>
    <property type="project" value="UniProtKB-KW"/>
</dbReference>
<dbReference type="SUPFAM" id="SSF52266">
    <property type="entry name" value="SGNH hydrolase"/>
    <property type="match status" value="1"/>
</dbReference>
<accession>A0A5E5P855</accession>
<dbReference type="CDD" id="cd14444">
    <property type="entry name" value="AlgX_N_like_1"/>
    <property type="match status" value="1"/>
</dbReference>
<evidence type="ECO:0000256" key="1">
    <source>
        <dbReference type="ARBA" id="ARBA00004418"/>
    </source>
</evidence>
<dbReference type="GO" id="GO:0051301">
    <property type="term" value="P:cell division"/>
    <property type="evidence" value="ECO:0007669"/>
    <property type="project" value="UniProtKB-KW"/>
</dbReference>
<dbReference type="RefSeq" id="WP_224787524.1">
    <property type="nucleotide sequence ID" value="NZ_CABPSX010000008.1"/>
</dbReference>
<comment type="subcellular location">
    <subcellularLocation>
        <location evidence="1">Periplasm</location>
    </subcellularLocation>
</comment>
<keyword evidence="3" id="KW-0808">Transferase</keyword>
<keyword evidence="5" id="KW-0574">Periplasm</keyword>
<sequence>MPDIESPQAPSHRLTAFVMAALLAAGLVWGVWTLAHARLEREQVNLSAWLNGTAGAALNKSLRLPEQDTVETWNAAVRYRVLGDVGEQVAMGCAQWMFYRDGMRPRPGTGDAVFADRLRLMHDWLTQVRAQGVKVLVVAVPDKSRIESAHLCGRQVSQTMLARLDIVKSALQREGVPFVDLRPTLAAAEQPMFFRTDVHMNADGARAAAAAVAHAGLSLLPGKGSQAFDIGTPAPAQPRVGDLLALSGLAHARDPWRPRPDLASAQHIAPIRAGGLLDDTPPVEVMLAGSSHGRRSNFAEWLGVDLGREVWNLSMDGGDFAGALTVALKQRAQWPKSLKLVIWEFSENALSLPLSDDEKAELTRLPQRPTT</sequence>
<dbReference type="GO" id="GO:0016788">
    <property type="term" value="F:hydrolase activity, acting on ester bonds"/>
    <property type="evidence" value="ECO:0007669"/>
    <property type="project" value="UniProtKB-ARBA"/>
</dbReference>
<protein>
    <submittedName>
        <fullName evidence="9">Cell division protein FtsQ</fullName>
    </submittedName>
</protein>
<keyword evidence="9" id="KW-0132">Cell division</keyword>